<dbReference type="Gene3D" id="3.40.640.10">
    <property type="entry name" value="Type I PLP-dependent aspartate aminotransferase-like (Major domain)"/>
    <property type="match status" value="1"/>
</dbReference>
<proteinExistence type="predicted"/>
<dbReference type="PANTHER" id="PTHR46658:SF1">
    <property type="entry name" value="CYS OR MET METABOLISM PYRIDOXAL-PHOSPHATE-DEPENDENT ENZYME"/>
    <property type="match status" value="1"/>
</dbReference>
<dbReference type="KEGG" id="tki:TKV_c12810"/>
<dbReference type="STRING" id="2325.TKV_c12810"/>
<dbReference type="Proteomes" id="UP000029669">
    <property type="component" value="Chromosome"/>
</dbReference>
<dbReference type="AlphaFoldDB" id="A0A097ARM3"/>
<dbReference type="Gene3D" id="3.90.1150.60">
    <property type="entry name" value="Methioning gamme-lyase, C-terminal domain"/>
    <property type="match status" value="1"/>
</dbReference>
<evidence type="ECO:0000313" key="2">
    <source>
        <dbReference type="Proteomes" id="UP000029669"/>
    </source>
</evidence>
<dbReference type="InterPro" id="IPR009651">
    <property type="entry name" value="Met_g_lyase_put"/>
</dbReference>
<dbReference type="RefSeq" id="WP_049685206.1">
    <property type="nucleotide sequence ID" value="NZ_CP009170.1"/>
</dbReference>
<keyword evidence="2" id="KW-1185">Reference proteome</keyword>
<accession>A0A097ARM3</accession>
<reference evidence="2" key="1">
    <citation type="journal article" date="2015" name="Genome Announc.">
        <title>Whole-Genome Sequences of 80 Environmental and Clinical Isolates of Burkholderia pseudomallei.</title>
        <authorList>
            <person name="Johnson S.L."/>
            <person name="Baker A.L."/>
            <person name="Chain P.S."/>
            <person name="Currie B.J."/>
            <person name="Daligault H.E."/>
            <person name="Davenport K.W."/>
            <person name="Davis C.B."/>
            <person name="Inglis T.J."/>
            <person name="Kaestli M."/>
            <person name="Koren S."/>
            <person name="Mayo M."/>
            <person name="Merritt A.J."/>
            <person name="Price E.P."/>
            <person name="Sarovich D.S."/>
            <person name="Warner J."/>
            <person name="Rosovitz M.J."/>
        </authorList>
    </citation>
    <scope>NUCLEOTIDE SEQUENCE [LARGE SCALE GENOMIC DNA]</scope>
    <source>
        <strain evidence="2">DSM 2030</strain>
    </source>
</reference>
<dbReference type="Pfam" id="PF06838">
    <property type="entry name" value="Met_gamma_lyase"/>
    <property type="match status" value="1"/>
</dbReference>
<dbReference type="eggNOG" id="COG4100">
    <property type="taxonomic scope" value="Bacteria"/>
</dbReference>
<dbReference type="PANTHER" id="PTHR46658">
    <property type="entry name" value="CYS OR MET METABOLISM PYRIDOXAL-PHOSPHATE-DEPENDENT ENZYME"/>
    <property type="match status" value="1"/>
</dbReference>
<dbReference type="HOGENOM" id="CLU_037803_3_0_9"/>
<dbReference type="OrthoDB" id="9764766at2"/>
<organism evidence="1 2">
    <name type="scientific">Thermoanaerobacter kivui</name>
    <name type="common">Acetogenium kivui</name>
    <dbReference type="NCBI Taxonomy" id="2325"/>
    <lineage>
        <taxon>Bacteria</taxon>
        <taxon>Bacillati</taxon>
        <taxon>Bacillota</taxon>
        <taxon>Clostridia</taxon>
        <taxon>Thermoanaerobacterales</taxon>
        <taxon>Thermoanaerobacteraceae</taxon>
        <taxon>Thermoanaerobacter</taxon>
    </lineage>
</organism>
<dbReference type="SUPFAM" id="SSF53383">
    <property type="entry name" value="PLP-dependent transferases"/>
    <property type="match status" value="1"/>
</dbReference>
<dbReference type="InterPro" id="IPR015424">
    <property type="entry name" value="PyrdxlP-dep_Trfase"/>
</dbReference>
<dbReference type="InterPro" id="IPR015421">
    <property type="entry name" value="PyrdxlP-dep_Trfase_major"/>
</dbReference>
<sequence length="429" mass="47449">MEAKKFLQDNFKIHGNIIDLLEKAENKCLEVFKKIDKIVEYNQYKVLYHFQKNKLSDIHFNGTTGYGYGDIGRETIEKIYAGIFGAEDALVRPQIVSGTHAISLCLFSNLKPNEELISACGRPYDTLEEIIGIKGKGRGSLKDYGVIYEEVPLINDGEIDIENVKKAVSQKTKMVLIQRSKGYDYRKSLKIEDIKKTIREIKSVKEDVIVFVDNCYGEFTETKEPIEAGADIVAGSLIKNIGGGIAPTGGYVVGKKELVENASYRLYAPGIGKEVGPSLGLNRLILQGLFFAPQVVGQALKGAVLLSKVMAELGYEVTPTYDEERTDIVQAVKFKNPQELITFIQGIQMGSPVDSHVIPEPWDMPGYQDKVIMAAGGFIQGSSIELSADAPIREPYIAYVQGGLTYPQVKLAIAVALNNLYEKGFIKMK</sequence>
<evidence type="ECO:0000313" key="1">
    <source>
        <dbReference type="EMBL" id="AIS52452.1"/>
    </source>
</evidence>
<name>A0A097ARM3_THEKI</name>
<dbReference type="EMBL" id="CP009170">
    <property type="protein sequence ID" value="AIS52452.1"/>
    <property type="molecule type" value="Genomic_DNA"/>
</dbReference>
<gene>
    <name evidence="1" type="ORF">TKV_c12810</name>
</gene>
<protein>
    <submittedName>
        <fullName evidence="1">Aluminum resistance family protein</fullName>
    </submittedName>
</protein>